<organism evidence="1 2">
    <name type="scientific">Smittium culicis</name>
    <dbReference type="NCBI Taxonomy" id="133412"/>
    <lineage>
        <taxon>Eukaryota</taxon>
        <taxon>Fungi</taxon>
        <taxon>Fungi incertae sedis</taxon>
        <taxon>Zoopagomycota</taxon>
        <taxon>Kickxellomycotina</taxon>
        <taxon>Harpellomycetes</taxon>
        <taxon>Harpellales</taxon>
        <taxon>Legeriomycetaceae</taxon>
        <taxon>Smittium</taxon>
    </lineage>
</organism>
<accession>A0A1R1XE20</accession>
<dbReference type="EMBL" id="LSSM01005351">
    <property type="protein sequence ID" value="OMJ12858.1"/>
    <property type="molecule type" value="Genomic_DNA"/>
</dbReference>
<comment type="caution">
    <text evidence="1">The sequence shown here is derived from an EMBL/GenBank/DDBJ whole genome shotgun (WGS) entry which is preliminary data.</text>
</comment>
<name>A0A1R1XE20_9FUNG</name>
<reference evidence="2" key="1">
    <citation type="submission" date="2017-01" db="EMBL/GenBank/DDBJ databases">
        <authorList>
            <person name="Wang Y."/>
            <person name="White M."/>
            <person name="Kvist S."/>
            <person name="Moncalvo J.-M."/>
        </authorList>
    </citation>
    <scope>NUCLEOTIDE SEQUENCE [LARGE SCALE GENOMIC DNA]</scope>
    <source>
        <strain evidence="2">ID-206-W2</strain>
    </source>
</reference>
<keyword evidence="2" id="KW-1185">Reference proteome</keyword>
<dbReference type="Proteomes" id="UP000187429">
    <property type="component" value="Unassembled WGS sequence"/>
</dbReference>
<dbReference type="AlphaFoldDB" id="A0A1R1XE20"/>
<gene>
    <name evidence="1" type="ORF">AYI69_g9240</name>
</gene>
<evidence type="ECO:0000313" key="1">
    <source>
        <dbReference type="EMBL" id="OMJ12858.1"/>
    </source>
</evidence>
<proteinExistence type="predicted"/>
<evidence type="ECO:0000313" key="2">
    <source>
        <dbReference type="Proteomes" id="UP000187429"/>
    </source>
</evidence>
<sequence length="160" mass="18184">MLFGSETKVLACIRMVWDTEREIRSGNQVADFQSCDQISYSIPSSFGVVIPPYFFTKTSAVVFSDKTNTDRSTTLLSFNEYSIVRISFELICIIACDGVQDPEYVIGPTKMTHVESQESVKISSCGVSDKNVGPFGDINWLFQNNRFWIEVFCQYHCRRA</sequence>
<protein>
    <submittedName>
        <fullName evidence="1">Uncharacterized protein</fullName>
    </submittedName>
</protein>